<dbReference type="EMBL" id="JAYFUI010000033">
    <property type="protein sequence ID" value="MEA5669924.1"/>
    <property type="molecule type" value="Genomic_DNA"/>
</dbReference>
<protein>
    <submittedName>
        <fullName evidence="1">Uncharacterized protein</fullName>
    </submittedName>
</protein>
<comment type="caution">
    <text evidence="1">The sequence shown here is derived from an EMBL/GenBank/DDBJ whole genome shotgun (WGS) entry which is preliminary data.</text>
</comment>
<reference evidence="1 2" key="1">
    <citation type="submission" date="2023-12" db="EMBL/GenBank/DDBJ databases">
        <title>Pseudomonas machongensis sp. nov., isolated from wilted pepper plants (Capsicum annuum).</title>
        <authorList>
            <person name="Qiu M."/>
            <person name="Li Y."/>
            <person name="Liu Q."/>
            <person name="Zhang X."/>
            <person name="Huang Y."/>
            <person name="Guo R."/>
            <person name="Hu M."/>
            <person name="Zhou J."/>
            <person name="Zhou X."/>
        </authorList>
    </citation>
    <scope>NUCLEOTIDE SEQUENCE [LARGE SCALE GENOMIC DNA]</scope>
    <source>
        <strain evidence="1 2">MH2</strain>
    </source>
</reference>
<organism evidence="1 2">
    <name type="scientific">Pseudomonas machongensis</name>
    <dbReference type="NCBI Taxonomy" id="3110229"/>
    <lineage>
        <taxon>Bacteria</taxon>
        <taxon>Pseudomonadati</taxon>
        <taxon>Pseudomonadota</taxon>
        <taxon>Gammaproteobacteria</taxon>
        <taxon>Pseudomonadales</taxon>
        <taxon>Pseudomonadaceae</taxon>
        <taxon>Pseudomonas</taxon>
    </lineage>
</organism>
<dbReference type="Proteomes" id="UP001302573">
    <property type="component" value="Unassembled WGS sequence"/>
</dbReference>
<gene>
    <name evidence="1" type="ORF">VA602_01060</name>
</gene>
<sequence>MDRSLSNKLLTSRAKKYASCLLGAESYRLQNLLPEDFSWHRETISLMHSLTQKPDGALLPKPARTDDITKTIMNASNVKNIFDCWIFFENQIGINFHGHEFGDFLKSLFHLNKSYDIQLAFTNPDFIISLNDEEHFIEIHIIKPSKKLCETE</sequence>
<name>A0ABU5V991_9PSED</name>
<accession>A0ABU5V991</accession>
<keyword evidence="2" id="KW-1185">Reference proteome</keyword>
<evidence type="ECO:0000313" key="1">
    <source>
        <dbReference type="EMBL" id="MEA5669924.1"/>
    </source>
</evidence>
<proteinExistence type="predicted"/>
<dbReference type="RefSeq" id="WP_323452231.1">
    <property type="nucleotide sequence ID" value="NZ_JAYFUI010000033.1"/>
</dbReference>
<evidence type="ECO:0000313" key="2">
    <source>
        <dbReference type="Proteomes" id="UP001302573"/>
    </source>
</evidence>